<proteinExistence type="predicted"/>
<dbReference type="PANTHER" id="PTHR35535">
    <property type="entry name" value="HEAT SHOCK PROTEIN HSLJ"/>
    <property type="match status" value="1"/>
</dbReference>
<feature type="domain" description="DUF306" evidence="2">
    <location>
        <begin position="138"/>
        <end position="241"/>
    </location>
</feature>
<dbReference type="AlphaFoldDB" id="A0A3D9FEM7"/>
<organism evidence="3 4">
    <name type="scientific">Parasphingopyxis lamellibrachiae</name>
    <dbReference type="NCBI Taxonomy" id="680125"/>
    <lineage>
        <taxon>Bacteria</taxon>
        <taxon>Pseudomonadati</taxon>
        <taxon>Pseudomonadota</taxon>
        <taxon>Alphaproteobacteria</taxon>
        <taxon>Sphingomonadales</taxon>
        <taxon>Sphingomonadaceae</taxon>
        <taxon>Parasphingopyxis</taxon>
    </lineage>
</organism>
<feature type="chain" id="PRO_5017718396" evidence="1">
    <location>
        <begin position="22"/>
        <end position="244"/>
    </location>
</feature>
<comment type="caution">
    <text evidence="3">The sequence shown here is derived from an EMBL/GenBank/DDBJ whole genome shotgun (WGS) entry which is preliminary data.</text>
</comment>
<dbReference type="RefSeq" id="WP_116235706.1">
    <property type="nucleotide sequence ID" value="NZ_QRDP01000004.1"/>
</dbReference>
<sequence>MKQLSAALALLAIACATPAKADHHGAETETETAADPWTGFRGLGTEPFWTLRITDERLSFEHFDVLTAQAARPESQYSGGATVFSSRSENEGQRDFIVLIEDRLCGDGMSDTPYPKSVRVFVDGYAFAGCGGDPQDVLRGEDWIVTELMGQTVSESAGLSFAFDGSGGMSGNGGCNRFTATYTLDEGLSIGPVASTRRACTNPEASRLERQLFAALGTVISLQVDDDGSLTLYSETDPVLTARR</sequence>
<dbReference type="InterPro" id="IPR053147">
    <property type="entry name" value="Hsp_HslJ-like"/>
</dbReference>
<dbReference type="InterPro" id="IPR038670">
    <property type="entry name" value="HslJ-like_sf"/>
</dbReference>
<reference evidence="3 4" key="1">
    <citation type="submission" date="2018-07" db="EMBL/GenBank/DDBJ databases">
        <title>Genomic Encyclopedia of Type Strains, Phase IV (KMG-IV): sequencing the most valuable type-strain genomes for metagenomic binning, comparative biology and taxonomic classification.</title>
        <authorList>
            <person name="Goeker M."/>
        </authorList>
    </citation>
    <scope>NUCLEOTIDE SEQUENCE [LARGE SCALE GENOMIC DNA]</scope>
    <source>
        <strain evidence="3 4">DSM 26725</strain>
    </source>
</reference>
<evidence type="ECO:0000259" key="2">
    <source>
        <dbReference type="Pfam" id="PF03724"/>
    </source>
</evidence>
<evidence type="ECO:0000313" key="4">
    <source>
        <dbReference type="Proteomes" id="UP000256310"/>
    </source>
</evidence>
<dbReference type="Gene3D" id="2.40.128.270">
    <property type="match status" value="1"/>
</dbReference>
<dbReference type="Pfam" id="PF03724">
    <property type="entry name" value="META"/>
    <property type="match status" value="1"/>
</dbReference>
<accession>A0A3D9FEM7</accession>
<gene>
    <name evidence="3" type="ORF">DFR46_1307</name>
</gene>
<dbReference type="PROSITE" id="PS51257">
    <property type="entry name" value="PROKAR_LIPOPROTEIN"/>
    <property type="match status" value="1"/>
</dbReference>
<dbReference type="EMBL" id="QRDP01000004">
    <property type="protein sequence ID" value="RED16285.1"/>
    <property type="molecule type" value="Genomic_DNA"/>
</dbReference>
<evidence type="ECO:0000313" key="3">
    <source>
        <dbReference type="EMBL" id="RED16285.1"/>
    </source>
</evidence>
<name>A0A3D9FEM7_9SPHN</name>
<feature type="signal peptide" evidence="1">
    <location>
        <begin position="1"/>
        <end position="21"/>
    </location>
</feature>
<keyword evidence="4" id="KW-1185">Reference proteome</keyword>
<dbReference type="Proteomes" id="UP000256310">
    <property type="component" value="Unassembled WGS sequence"/>
</dbReference>
<dbReference type="PANTHER" id="PTHR35535:SF2">
    <property type="entry name" value="DUF306 DOMAIN-CONTAINING PROTEIN"/>
    <property type="match status" value="1"/>
</dbReference>
<evidence type="ECO:0000256" key="1">
    <source>
        <dbReference type="SAM" id="SignalP"/>
    </source>
</evidence>
<keyword evidence="1" id="KW-0732">Signal</keyword>
<dbReference type="InterPro" id="IPR005184">
    <property type="entry name" value="DUF306_Meta_HslJ"/>
</dbReference>
<dbReference type="OrthoDB" id="5489750at2"/>
<protein>
    <submittedName>
        <fullName evidence="3">META domain-containing protein</fullName>
    </submittedName>
</protein>